<feature type="transmembrane region" description="Helical" evidence="1">
    <location>
        <begin position="165"/>
        <end position="183"/>
    </location>
</feature>
<accession>D2Q2N0</accession>
<protein>
    <submittedName>
        <fullName evidence="2">Major facilitator superfamily MFS_1</fullName>
    </submittedName>
</protein>
<feature type="transmembrane region" description="Helical" evidence="1">
    <location>
        <begin position="312"/>
        <end position="335"/>
    </location>
</feature>
<dbReference type="InterPro" id="IPR011701">
    <property type="entry name" value="MFS"/>
</dbReference>
<dbReference type="Gene3D" id="1.20.1250.20">
    <property type="entry name" value="MFS general substrate transporter like domains"/>
    <property type="match status" value="1"/>
</dbReference>
<dbReference type="InterPro" id="IPR053160">
    <property type="entry name" value="MFS_DHA3_Transporter"/>
</dbReference>
<feature type="transmembrane region" description="Helical" evidence="1">
    <location>
        <begin position="43"/>
        <end position="68"/>
    </location>
</feature>
<dbReference type="EMBL" id="CP001736">
    <property type="protein sequence ID" value="ADB30211.1"/>
    <property type="molecule type" value="Genomic_DNA"/>
</dbReference>
<sequence>MDCLVSSSLITVFVRWTWLRAVLHNGWWLVTSLYLVVDANLSAAQIVLIGAVQGIFALACEVPAGVLADTISRKWSLVVSQLLMGTAMLVTGLVTAFPLLLATQVLWGVSWSFASGADVAWITDELEQPERISAVLARAARAQLTGAATGLVGLGALAWATQRDIAIVTAGAAMLLLGLYVALRFTEQRFAPARAARWSASWSIFRGGVALVRRSPELRLIFLATFLINGAADAGGRLAPKQLVDLGLPVAWDPIVWLTGVGVLALVVGAVVLRRVERRLDGERARHSYRVAAMIGLLGMTGVAFAPDAASASAALVIVSGIAVPLTRIIAALWVNARTTSVVRATTHSFLAQAEYLGEVTCGLAIAATASLVSLPIALAASAALFGLTAAVMRRPGAAVEPRAR</sequence>
<keyword evidence="1" id="KW-0812">Transmembrane</keyword>
<keyword evidence="1" id="KW-1133">Transmembrane helix</keyword>
<dbReference type="PANTHER" id="PTHR23530">
    <property type="entry name" value="TRANSPORT PROTEIN-RELATED"/>
    <property type="match status" value="1"/>
</dbReference>
<feature type="transmembrane region" description="Helical" evidence="1">
    <location>
        <begin position="356"/>
        <end position="386"/>
    </location>
</feature>
<feature type="transmembrane region" description="Helical" evidence="1">
    <location>
        <begin position="255"/>
        <end position="276"/>
    </location>
</feature>
<reference evidence="2 3" key="2">
    <citation type="journal article" date="2010" name="Stand. Genomic Sci.">
        <title>Complete genome sequence of Kribbella flavida type strain (IFO 14399).</title>
        <authorList>
            <person name="Pukall R."/>
            <person name="Lapidus A."/>
            <person name="Glavina Del Rio T."/>
            <person name="Copeland A."/>
            <person name="Tice H."/>
            <person name="Cheng J.-F."/>
            <person name="Lucas S."/>
            <person name="Chen F."/>
            <person name="Nolan M."/>
            <person name="LaButti K."/>
            <person name="Pati A."/>
            <person name="Ivanova N."/>
            <person name="Mavrommatis K."/>
            <person name="Mikhailova N."/>
            <person name="Pitluck S."/>
            <person name="Bruce D."/>
            <person name="Goodwin L."/>
            <person name="Land M."/>
            <person name="Hauser L."/>
            <person name="Chang Y.-J."/>
            <person name="Jeffries C.D."/>
            <person name="Chen A."/>
            <person name="Palaniappan K."/>
            <person name="Chain P."/>
            <person name="Rohde M."/>
            <person name="Goeker M."/>
            <person name="Bristow J."/>
            <person name="Eisen J.A."/>
            <person name="Markowitz V."/>
            <person name="Hugenholtz P."/>
            <person name="Kyrpides N.C."/>
            <person name="Klenk H.-P."/>
            <person name="Brettin T."/>
        </authorList>
    </citation>
    <scope>NUCLEOTIDE SEQUENCE [LARGE SCALE GENOMIC DNA]</scope>
    <source>
        <strain evidence="3">DSM 17836 / JCM 10339 / NBRC 14399</strain>
    </source>
</reference>
<feature type="transmembrane region" description="Helical" evidence="1">
    <location>
        <begin position="288"/>
        <end position="306"/>
    </location>
</feature>
<feature type="transmembrane region" description="Helical" evidence="1">
    <location>
        <begin position="75"/>
        <end position="99"/>
    </location>
</feature>
<keyword evidence="3" id="KW-1185">Reference proteome</keyword>
<evidence type="ECO:0000313" key="2">
    <source>
        <dbReference type="EMBL" id="ADB30211.1"/>
    </source>
</evidence>
<dbReference type="SUPFAM" id="SSF103473">
    <property type="entry name" value="MFS general substrate transporter"/>
    <property type="match status" value="1"/>
</dbReference>
<dbReference type="Proteomes" id="UP000007967">
    <property type="component" value="Chromosome"/>
</dbReference>
<dbReference type="HOGENOM" id="CLU_046685_6_0_11"/>
<dbReference type="PANTHER" id="PTHR23530:SF1">
    <property type="entry name" value="PERMEASE, MAJOR FACILITATOR SUPERFAMILY-RELATED"/>
    <property type="match status" value="1"/>
</dbReference>
<dbReference type="STRING" id="479435.Kfla_1107"/>
<feature type="transmembrane region" description="Helical" evidence="1">
    <location>
        <begin position="218"/>
        <end position="235"/>
    </location>
</feature>
<reference evidence="3" key="1">
    <citation type="submission" date="2009-09" db="EMBL/GenBank/DDBJ databases">
        <title>The complete genome of Kribbella flavida DSM 17836.</title>
        <authorList>
            <consortium name="US DOE Joint Genome Institute (JGI-PGF)"/>
            <person name="Lucas S."/>
            <person name="Copeland A."/>
            <person name="Lapidus A."/>
            <person name="Glavina del Rio T."/>
            <person name="Dalin E."/>
            <person name="Tice H."/>
            <person name="Bruce D."/>
            <person name="Goodwin L."/>
            <person name="Pitluck S."/>
            <person name="Kyrpides N."/>
            <person name="Mavromatis K."/>
            <person name="Ivanova N."/>
            <person name="Saunders E."/>
            <person name="Brettin T."/>
            <person name="Detter J.C."/>
            <person name="Han C."/>
            <person name="Larimer F."/>
            <person name="Land M."/>
            <person name="Hauser L."/>
            <person name="Markowitz V."/>
            <person name="Cheng J.-F."/>
            <person name="Hugenholtz P."/>
            <person name="Woyke T."/>
            <person name="Wu D."/>
            <person name="Pukall R."/>
            <person name="Klenk H.-P."/>
            <person name="Eisen J.A."/>
        </authorList>
    </citation>
    <scope>NUCLEOTIDE SEQUENCE [LARGE SCALE GENOMIC DNA]</scope>
    <source>
        <strain evidence="3">DSM 17836 / JCM 10339 / NBRC 14399</strain>
    </source>
</reference>
<dbReference type="Pfam" id="PF07690">
    <property type="entry name" value="MFS_1"/>
    <property type="match status" value="1"/>
</dbReference>
<dbReference type="CDD" id="cd06174">
    <property type="entry name" value="MFS"/>
    <property type="match status" value="1"/>
</dbReference>
<dbReference type="eggNOG" id="COG0477">
    <property type="taxonomic scope" value="Bacteria"/>
</dbReference>
<dbReference type="GO" id="GO:0022857">
    <property type="term" value="F:transmembrane transporter activity"/>
    <property type="evidence" value="ECO:0007669"/>
    <property type="project" value="InterPro"/>
</dbReference>
<dbReference type="AlphaFoldDB" id="D2Q2N0"/>
<keyword evidence="1" id="KW-0472">Membrane</keyword>
<evidence type="ECO:0000256" key="1">
    <source>
        <dbReference type="SAM" id="Phobius"/>
    </source>
</evidence>
<evidence type="ECO:0000313" key="3">
    <source>
        <dbReference type="Proteomes" id="UP000007967"/>
    </source>
</evidence>
<proteinExistence type="predicted"/>
<name>D2Q2N0_KRIFD</name>
<dbReference type="KEGG" id="kfl:Kfla_1107"/>
<dbReference type="InterPro" id="IPR036259">
    <property type="entry name" value="MFS_trans_sf"/>
</dbReference>
<gene>
    <name evidence="2" type="ordered locus">Kfla_1107</name>
</gene>
<organism evidence="2 3">
    <name type="scientific">Kribbella flavida (strain DSM 17836 / JCM 10339 / NBRC 14399)</name>
    <dbReference type="NCBI Taxonomy" id="479435"/>
    <lineage>
        <taxon>Bacteria</taxon>
        <taxon>Bacillati</taxon>
        <taxon>Actinomycetota</taxon>
        <taxon>Actinomycetes</taxon>
        <taxon>Propionibacteriales</taxon>
        <taxon>Kribbellaceae</taxon>
        <taxon>Kribbella</taxon>
    </lineage>
</organism>